<dbReference type="Proteomes" id="UP000824120">
    <property type="component" value="Chromosome 7"/>
</dbReference>
<keyword evidence="2" id="KW-1185">Reference proteome</keyword>
<sequence>MGNCMRISRAHVVVHDDEEKRVEELAQKAKEQSNVNKRRKSVRFKVVDDEEKKEEDGKEMMMKKGHVVRIRVVVTQEELKQILNGKLNFSSKDEFLRKIKSASRSSSNNNKRRLYEDGSNFSYGKVSCSSSSRSTSWRPVLESIQEEHYDINVCYQHESRCDGWLDLFYLLKVSHLEMSPAMREFELVIEILC</sequence>
<evidence type="ECO:0000313" key="1">
    <source>
        <dbReference type="EMBL" id="KAG5596846.1"/>
    </source>
</evidence>
<accession>A0A9J5YCY0</accession>
<protein>
    <submittedName>
        <fullName evidence="1">Uncharacterized protein</fullName>
    </submittedName>
</protein>
<dbReference type="AlphaFoldDB" id="A0A9J5YCY0"/>
<reference evidence="1 2" key="1">
    <citation type="submission" date="2020-09" db="EMBL/GenBank/DDBJ databases">
        <title>De no assembly of potato wild relative species, Solanum commersonii.</title>
        <authorList>
            <person name="Cho K."/>
        </authorList>
    </citation>
    <scope>NUCLEOTIDE SEQUENCE [LARGE SCALE GENOMIC DNA]</scope>
    <source>
        <strain evidence="1">LZ3.2</strain>
        <tissue evidence="1">Leaf</tissue>
    </source>
</reference>
<name>A0A9J5YCY0_SOLCO</name>
<comment type="caution">
    <text evidence="1">The sequence shown here is derived from an EMBL/GenBank/DDBJ whole genome shotgun (WGS) entry which is preliminary data.</text>
</comment>
<dbReference type="OrthoDB" id="1304043at2759"/>
<gene>
    <name evidence="1" type="ORF">H5410_038078</name>
</gene>
<proteinExistence type="predicted"/>
<dbReference type="EMBL" id="JACXVP010000007">
    <property type="protein sequence ID" value="KAG5596846.1"/>
    <property type="molecule type" value="Genomic_DNA"/>
</dbReference>
<organism evidence="1 2">
    <name type="scientific">Solanum commersonii</name>
    <name type="common">Commerson's wild potato</name>
    <name type="synonym">Commerson's nightshade</name>
    <dbReference type="NCBI Taxonomy" id="4109"/>
    <lineage>
        <taxon>Eukaryota</taxon>
        <taxon>Viridiplantae</taxon>
        <taxon>Streptophyta</taxon>
        <taxon>Embryophyta</taxon>
        <taxon>Tracheophyta</taxon>
        <taxon>Spermatophyta</taxon>
        <taxon>Magnoliopsida</taxon>
        <taxon>eudicotyledons</taxon>
        <taxon>Gunneridae</taxon>
        <taxon>Pentapetalae</taxon>
        <taxon>asterids</taxon>
        <taxon>lamiids</taxon>
        <taxon>Solanales</taxon>
        <taxon>Solanaceae</taxon>
        <taxon>Solanoideae</taxon>
        <taxon>Solaneae</taxon>
        <taxon>Solanum</taxon>
    </lineage>
</organism>
<evidence type="ECO:0000313" key="2">
    <source>
        <dbReference type="Proteomes" id="UP000824120"/>
    </source>
</evidence>